<name>A0AAN7DDC0_9FUNG</name>
<dbReference type="GeneID" id="89946164"/>
<organism evidence="1 2">
    <name type="scientific">Mucor velutinosus</name>
    <dbReference type="NCBI Taxonomy" id="708070"/>
    <lineage>
        <taxon>Eukaryota</taxon>
        <taxon>Fungi</taxon>
        <taxon>Fungi incertae sedis</taxon>
        <taxon>Mucoromycota</taxon>
        <taxon>Mucoromycotina</taxon>
        <taxon>Mucoromycetes</taxon>
        <taxon>Mucorales</taxon>
        <taxon>Mucorineae</taxon>
        <taxon>Mucoraceae</taxon>
        <taxon>Mucor</taxon>
    </lineage>
</organism>
<reference evidence="1 2" key="1">
    <citation type="submission" date="2022-11" db="EMBL/GenBank/DDBJ databases">
        <title>Mucor velutinosus strain NIH1002 WGS.</title>
        <authorList>
            <person name="Subramanian P."/>
            <person name="Mullikin J.C."/>
            <person name="Segre J.A."/>
            <person name="Zelazny A.M."/>
        </authorList>
    </citation>
    <scope>NUCLEOTIDE SEQUENCE [LARGE SCALE GENOMIC DNA]</scope>
    <source>
        <strain evidence="1 2">NIH1002</strain>
    </source>
</reference>
<evidence type="ECO:0000313" key="2">
    <source>
        <dbReference type="Proteomes" id="UP001304243"/>
    </source>
</evidence>
<accession>A0AAN7DDC0</accession>
<keyword evidence="2" id="KW-1185">Reference proteome</keyword>
<proteinExistence type="predicted"/>
<protein>
    <submittedName>
        <fullName evidence="1">Uncharacterized protein</fullName>
    </submittedName>
</protein>
<dbReference type="RefSeq" id="XP_064681523.1">
    <property type="nucleotide sequence ID" value="XM_064821837.1"/>
</dbReference>
<sequence length="111" mass="11914">MNPAFLRALPAKTFSSVAHNLIDVTESESVAVPIVKHMRAFTLDALGLSALGMCALESKKNAILAYDETKGVPEHEKGLLTLMIVADIRDGSETSTTELSVSILSLLSMLR</sequence>
<evidence type="ECO:0000313" key="1">
    <source>
        <dbReference type="EMBL" id="KAK4514857.1"/>
    </source>
</evidence>
<gene>
    <name evidence="1" type="ORF">ATC70_002462</name>
</gene>
<dbReference type="AlphaFoldDB" id="A0AAN7DDC0"/>
<comment type="caution">
    <text evidence="1">The sequence shown here is derived from an EMBL/GenBank/DDBJ whole genome shotgun (WGS) entry which is preliminary data.</text>
</comment>
<dbReference type="EMBL" id="JASEJX010000015">
    <property type="protein sequence ID" value="KAK4514857.1"/>
    <property type="molecule type" value="Genomic_DNA"/>
</dbReference>
<dbReference type="Proteomes" id="UP001304243">
    <property type="component" value="Unassembled WGS sequence"/>
</dbReference>